<dbReference type="PANTHER" id="PTHR21340">
    <property type="entry name" value="DIADENOSINE 5,5-P1,P4-TETRAPHOSPHATE PYROPHOSPHOHYDROLASE MUTT"/>
    <property type="match status" value="1"/>
</dbReference>
<dbReference type="GO" id="GO:0006167">
    <property type="term" value="P:AMP biosynthetic process"/>
    <property type="evidence" value="ECO:0007669"/>
    <property type="project" value="TreeGrafter"/>
</dbReference>
<dbReference type="GO" id="GO:0006754">
    <property type="term" value="P:ATP biosynthetic process"/>
    <property type="evidence" value="ECO:0007669"/>
    <property type="project" value="TreeGrafter"/>
</dbReference>
<dbReference type="InterPro" id="IPR051325">
    <property type="entry name" value="Nudix_hydrolase_domain"/>
</dbReference>
<dbReference type="SUPFAM" id="SSF55811">
    <property type="entry name" value="Nudix"/>
    <property type="match status" value="1"/>
</dbReference>
<keyword evidence="1" id="KW-0378">Hydrolase</keyword>
<dbReference type="AlphaFoldDB" id="A0A7C3PDC5"/>
<dbReference type="InterPro" id="IPR020084">
    <property type="entry name" value="NUDIX_hydrolase_CS"/>
</dbReference>
<dbReference type="InterPro" id="IPR000086">
    <property type="entry name" value="NUDIX_hydrolase_dom"/>
</dbReference>
<dbReference type="CDD" id="cd04662">
    <property type="entry name" value="NUDIX_Hydrolase"/>
    <property type="match status" value="1"/>
</dbReference>
<evidence type="ECO:0000256" key="1">
    <source>
        <dbReference type="ARBA" id="ARBA00022801"/>
    </source>
</evidence>
<evidence type="ECO:0000259" key="2">
    <source>
        <dbReference type="PROSITE" id="PS51462"/>
    </source>
</evidence>
<feature type="domain" description="Nudix hydrolase" evidence="2">
    <location>
        <begin position="1"/>
        <end position="150"/>
    </location>
</feature>
<dbReference type="PANTHER" id="PTHR21340:SF7">
    <property type="entry name" value="NUDIX HYDROLASE DOMAIN-CONTAINING PROTEIN"/>
    <property type="match status" value="1"/>
</dbReference>
<dbReference type="EMBL" id="DSRU01000048">
    <property type="protein sequence ID" value="HFM96875.1"/>
    <property type="molecule type" value="Genomic_DNA"/>
</dbReference>
<dbReference type="PROSITE" id="PS51462">
    <property type="entry name" value="NUDIX"/>
    <property type="match status" value="1"/>
</dbReference>
<dbReference type="Gene3D" id="3.90.79.10">
    <property type="entry name" value="Nucleoside Triphosphate Pyrophosphohydrolase"/>
    <property type="match status" value="1"/>
</dbReference>
<protein>
    <submittedName>
        <fullName evidence="3">NUDIX domain-containing protein</fullName>
    </submittedName>
</protein>
<organism evidence="3">
    <name type="scientific">Oscillatoriales cyanobacterium SpSt-418</name>
    <dbReference type="NCBI Taxonomy" id="2282169"/>
    <lineage>
        <taxon>Bacteria</taxon>
        <taxon>Bacillati</taxon>
        <taxon>Cyanobacteriota</taxon>
        <taxon>Cyanophyceae</taxon>
        <taxon>Oscillatoriophycideae</taxon>
        <taxon>Oscillatoriales</taxon>
    </lineage>
</organism>
<dbReference type="PROSITE" id="PS00893">
    <property type="entry name" value="NUDIX_BOX"/>
    <property type="match status" value="1"/>
</dbReference>
<proteinExistence type="predicted"/>
<gene>
    <name evidence="3" type="ORF">ENR64_03745</name>
</gene>
<dbReference type="Pfam" id="PF00293">
    <property type="entry name" value="NUDIX"/>
    <property type="match status" value="1"/>
</dbReference>
<dbReference type="InterPro" id="IPR015797">
    <property type="entry name" value="NUDIX_hydrolase-like_dom_sf"/>
</dbReference>
<accession>A0A7C3PDC5</accession>
<reference evidence="3" key="1">
    <citation type="journal article" date="2020" name="mSystems">
        <title>Genome- and Community-Level Interaction Insights into Carbon Utilization and Element Cycling Functions of Hydrothermarchaeota in Hydrothermal Sediment.</title>
        <authorList>
            <person name="Zhou Z."/>
            <person name="Liu Y."/>
            <person name="Xu W."/>
            <person name="Pan J."/>
            <person name="Luo Z.H."/>
            <person name="Li M."/>
        </authorList>
    </citation>
    <scope>NUCLEOTIDE SEQUENCE [LARGE SCALE GENOMIC DNA]</scope>
    <source>
        <strain evidence="3">SpSt-418</strain>
    </source>
</reference>
<sequence length="170" mass="19316">MAKRSAGLLMYRQRNRLLEVLLVHPGGPFWFNKEFASWSIPKGEFNNGEAAFAAAKREFQEETGLIVSATDFLELGEVKQSNGKRITAWAFAGDCDPQTLHSNTFVLEYPPRSGKFREFPEVDRAAWFEVEAAKERIIKAQIAFLDELTRLLSAPNLLRSQPLNDPLMRD</sequence>
<comment type="caution">
    <text evidence="3">The sequence shown here is derived from an EMBL/GenBank/DDBJ whole genome shotgun (WGS) entry which is preliminary data.</text>
</comment>
<evidence type="ECO:0000313" key="3">
    <source>
        <dbReference type="EMBL" id="HFM96875.1"/>
    </source>
</evidence>
<dbReference type="GO" id="GO:0004081">
    <property type="term" value="F:bis(5'-nucleosyl)-tetraphosphatase (asymmetrical) activity"/>
    <property type="evidence" value="ECO:0007669"/>
    <property type="project" value="TreeGrafter"/>
</dbReference>
<name>A0A7C3PDC5_9CYAN</name>